<evidence type="ECO:0000313" key="2">
    <source>
        <dbReference type="WBParaSite" id="JU765_v2.g10491.t2"/>
    </source>
</evidence>
<accession>A0AC34PW34</accession>
<evidence type="ECO:0000313" key="1">
    <source>
        <dbReference type="Proteomes" id="UP000887576"/>
    </source>
</evidence>
<dbReference type="Proteomes" id="UP000887576">
    <property type="component" value="Unplaced"/>
</dbReference>
<protein>
    <submittedName>
        <fullName evidence="2">Decapping nuclease</fullName>
    </submittedName>
</protein>
<organism evidence="1 2">
    <name type="scientific">Panagrolaimus sp. JU765</name>
    <dbReference type="NCBI Taxonomy" id="591449"/>
    <lineage>
        <taxon>Eukaryota</taxon>
        <taxon>Metazoa</taxon>
        <taxon>Ecdysozoa</taxon>
        <taxon>Nematoda</taxon>
        <taxon>Chromadorea</taxon>
        <taxon>Rhabditida</taxon>
        <taxon>Tylenchina</taxon>
        <taxon>Panagrolaimomorpha</taxon>
        <taxon>Panagrolaimoidea</taxon>
        <taxon>Panagrolaimidae</taxon>
        <taxon>Panagrolaimus</taxon>
    </lineage>
</organism>
<name>A0AC34PW34_9BILA</name>
<sequence length="348" mass="40357">MKTQERVFFSLDSFPCSTEVTISTTKHYVPNQSIKFLKEDLLGKSLNVDLNEGFNPDREEPDWTLWDGGWKHLLNSLLFLGKRLQAKSRKYNLKSAKSRKYNLKSVLEGAEVVCCRGAAANIASSVYDSNDSGFKLHVDKFNGVLFIKEVITEARLEETGRRNEWQKKTSWWGHKLETTLAGKGREYAAFLTKINANYKTREDEVKIFCVAEVDCRDSLENFVEIKAQANRLSYNDGKFQKKAMKWWIQSTLIGVEELVVGFRDNDGILFRADKVNLEDLRERCDDWDGQVCFQAVQHCFNQIRKQFDDLVGENQMLVLERKPLSRDIVYSVVPKIEILNKEFRDFFT</sequence>
<reference evidence="2" key="1">
    <citation type="submission" date="2022-11" db="UniProtKB">
        <authorList>
            <consortium name="WormBaseParasite"/>
        </authorList>
    </citation>
    <scope>IDENTIFICATION</scope>
</reference>
<dbReference type="WBParaSite" id="JU765_v2.g10491.t2">
    <property type="protein sequence ID" value="JU765_v2.g10491.t2"/>
    <property type="gene ID" value="JU765_v2.g10491"/>
</dbReference>
<proteinExistence type="predicted"/>